<keyword evidence="12" id="KW-1185">Reference proteome</keyword>
<dbReference type="GO" id="GO:0022857">
    <property type="term" value="F:transmembrane transporter activity"/>
    <property type="evidence" value="ECO:0007669"/>
    <property type="project" value="TreeGrafter"/>
</dbReference>
<keyword evidence="4" id="KW-0997">Cell inner membrane</keyword>
<protein>
    <submittedName>
        <fullName evidence="11">TRAP-type C4-dicarboxylate transport system permease small subunit</fullName>
    </submittedName>
</protein>
<organism evidence="11 12">
    <name type="scientific">Natranaerovirga hydrolytica</name>
    <dbReference type="NCBI Taxonomy" id="680378"/>
    <lineage>
        <taxon>Bacteria</taxon>
        <taxon>Bacillati</taxon>
        <taxon>Bacillota</taxon>
        <taxon>Clostridia</taxon>
        <taxon>Lachnospirales</taxon>
        <taxon>Natranaerovirgaceae</taxon>
        <taxon>Natranaerovirga</taxon>
    </lineage>
</organism>
<keyword evidence="5 9" id="KW-0812">Transmembrane</keyword>
<evidence type="ECO:0000256" key="5">
    <source>
        <dbReference type="ARBA" id="ARBA00022692"/>
    </source>
</evidence>
<evidence type="ECO:0000256" key="8">
    <source>
        <dbReference type="ARBA" id="ARBA00038436"/>
    </source>
</evidence>
<name>A0A4R1MZI7_9FIRM</name>
<evidence type="ECO:0000256" key="6">
    <source>
        <dbReference type="ARBA" id="ARBA00022989"/>
    </source>
</evidence>
<dbReference type="RefSeq" id="WP_165868513.1">
    <property type="nucleotide sequence ID" value="NZ_SMGQ01000011.1"/>
</dbReference>
<keyword evidence="2" id="KW-0813">Transport</keyword>
<comment type="caution">
    <text evidence="11">The sequence shown here is derived from an EMBL/GenBank/DDBJ whole genome shotgun (WGS) entry which is preliminary data.</text>
</comment>
<keyword evidence="6 9" id="KW-1133">Transmembrane helix</keyword>
<evidence type="ECO:0000256" key="2">
    <source>
        <dbReference type="ARBA" id="ARBA00022448"/>
    </source>
</evidence>
<dbReference type="Pfam" id="PF04290">
    <property type="entry name" value="DctQ"/>
    <property type="match status" value="1"/>
</dbReference>
<dbReference type="Proteomes" id="UP000294545">
    <property type="component" value="Unassembled WGS sequence"/>
</dbReference>
<proteinExistence type="inferred from homology"/>
<evidence type="ECO:0000259" key="10">
    <source>
        <dbReference type="Pfam" id="PF04290"/>
    </source>
</evidence>
<dbReference type="EMBL" id="SMGQ01000011">
    <property type="protein sequence ID" value="TCK98595.1"/>
    <property type="molecule type" value="Genomic_DNA"/>
</dbReference>
<accession>A0A4R1MZI7</accession>
<reference evidence="11 12" key="1">
    <citation type="submission" date="2019-03" db="EMBL/GenBank/DDBJ databases">
        <title>Genomic Encyclopedia of Type Strains, Phase IV (KMG-IV): sequencing the most valuable type-strain genomes for metagenomic binning, comparative biology and taxonomic classification.</title>
        <authorList>
            <person name="Goeker M."/>
        </authorList>
    </citation>
    <scope>NUCLEOTIDE SEQUENCE [LARGE SCALE GENOMIC DNA]</scope>
    <source>
        <strain evidence="11 12">DSM 24176</strain>
    </source>
</reference>
<feature type="transmembrane region" description="Helical" evidence="9">
    <location>
        <begin position="92"/>
        <end position="113"/>
    </location>
</feature>
<keyword evidence="7 9" id="KW-0472">Membrane</keyword>
<keyword evidence="3" id="KW-1003">Cell membrane</keyword>
<evidence type="ECO:0000256" key="9">
    <source>
        <dbReference type="SAM" id="Phobius"/>
    </source>
</evidence>
<evidence type="ECO:0000256" key="3">
    <source>
        <dbReference type="ARBA" id="ARBA00022475"/>
    </source>
</evidence>
<evidence type="ECO:0000256" key="4">
    <source>
        <dbReference type="ARBA" id="ARBA00022519"/>
    </source>
</evidence>
<feature type="transmembrane region" description="Helical" evidence="9">
    <location>
        <begin position="133"/>
        <end position="156"/>
    </location>
</feature>
<evidence type="ECO:0000256" key="7">
    <source>
        <dbReference type="ARBA" id="ARBA00023136"/>
    </source>
</evidence>
<feature type="transmembrane region" description="Helical" evidence="9">
    <location>
        <begin position="53"/>
        <end position="71"/>
    </location>
</feature>
<evidence type="ECO:0000256" key="1">
    <source>
        <dbReference type="ARBA" id="ARBA00004429"/>
    </source>
</evidence>
<dbReference type="AlphaFoldDB" id="A0A4R1MZI7"/>
<comment type="similarity">
    <text evidence="8">Belongs to the TRAP transporter small permease family.</text>
</comment>
<dbReference type="PANTHER" id="PTHR35011:SF11">
    <property type="entry name" value="TRAP TRANSPORTER SMALL PERMEASE PROTEIN"/>
    <property type="match status" value="1"/>
</dbReference>
<evidence type="ECO:0000313" key="11">
    <source>
        <dbReference type="EMBL" id="TCK98595.1"/>
    </source>
</evidence>
<sequence>MTVLLKIKKGADKIHKFMIYMAMFFLIAMTVLTCIQVFYRYFLGSSIRWSEEVPLILMVWFGFISIAMGVKKKLHISIELFFNLFPSKVRKILLVFVDIMILLFGIFMLIYGYKLTMATMGSTLPVTKLPGGIIYAVVPVTSIMIIYDSLMFLIGVNDEDDMEETQIEEILEEIGGEN</sequence>
<gene>
    <name evidence="11" type="ORF">EDC19_1027</name>
</gene>
<dbReference type="InterPro" id="IPR055348">
    <property type="entry name" value="DctQ"/>
</dbReference>
<feature type="domain" description="Tripartite ATP-independent periplasmic transporters DctQ component" evidence="10">
    <location>
        <begin position="29"/>
        <end position="150"/>
    </location>
</feature>
<evidence type="ECO:0000313" key="12">
    <source>
        <dbReference type="Proteomes" id="UP000294545"/>
    </source>
</evidence>
<dbReference type="GO" id="GO:0015740">
    <property type="term" value="P:C4-dicarboxylate transport"/>
    <property type="evidence" value="ECO:0007669"/>
    <property type="project" value="TreeGrafter"/>
</dbReference>
<dbReference type="GO" id="GO:0005886">
    <property type="term" value="C:plasma membrane"/>
    <property type="evidence" value="ECO:0007669"/>
    <property type="project" value="UniProtKB-SubCell"/>
</dbReference>
<dbReference type="InterPro" id="IPR007387">
    <property type="entry name" value="TRAP_DctQ"/>
</dbReference>
<dbReference type="PANTHER" id="PTHR35011">
    <property type="entry name" value="2,3-DIKETO-L-GULONATE TRAP TRANSPORTER SMALL PERMEASE PROTEIN YIAM"/>
    <property type="match status" value="1"/>
</dbReference>
<comment type="subcellular location">
    <subcellularLocation>
        <location evidence="1">Cell inner membrane</location>
        <topology evidence="1">Multi-pass membrane protein</topology>
    </subcellularLocation>
</comment>
<feature type="transmembrane region" description="Helical" evidence="9">
    <location>
        <begin position="20"/>
        <end position="41"/>
    </location>
</feature>